<dbReference type="AlphaFoldDB" id="A0A7C1VMZ5"/>
<dbReference type="InterPro" id="IPR047706">
    <property type="entry name" value="BCAM0308-like"/>
</dbReference>
<comment type="caution">
    <text evidence="1">The sequence shown here is derived from an EMBL/GenBank/DDBJ whole genome shotgun (WGS) entry which is preliminary data.</text>
</comment>
<proteinExistence type="predicted"/>
<reference evidence="1" key="1">
    <citation type="journal article" date="2020" name="mSystems">
        <title>Genome- and Community-Level Interaction Insights into Carbon Utilization and Element Cycling Functions of Hydrothermarchaeota in Hydrothermal Sediment.</title>
        <authorList>
            <person name="Zhou Z."/>
            <person name="Liu Y."/>
            <person name="Xu W."/>
            <person name="Pan J."/>
            <person name="Luo Z.H."/>
            <person name="Li M."/>
        </authorList>
    </citation>
    <scope>NUCLEOTIDE SEQUENCE [LARGE SCALE GENOMIC DNA]</scope>
    <source>
        <strain evidence="1">HyVt-389</strain>
    </source>
</reference>
<organism evidence="1">
    <name type="scientific">Desulfofervidus auxilii</name>
    <dbReference type="NCBI Taxonomy" id="1621989"/>
    <lineage>
        <taxon>Bacteria</taxon>
        <taxon>Pseudomonadati</taxon>
        <taxon>Thermodesulfobacteriota</taxon>
        <taxon>Candidatus Desulfofervidia</taxon>
        <taxon>Candidatus Desulfofervidales</taxon>
        <taxon>Candidatus Desulfofervidaceae</taxon>
        <taxon>Candidatus Desulfofervidus</taxon>
    </lineage>
</organism>
<name>A0A7C1VMZ5_DESA2</name>
<dbReference type="EMBL" id="DRIH01000177">
    <property type="protein sequence ID" value="HEC68164.1"/>
    <property type="molecule type" value="Genomic_DNA"/>
</dbReference>
<gene>
    <name evidence="1" type="ORF">ENI35_05070</name>
</gene>
<evidence type="ECO:0000313" key="1">
    <source>
        <dbReference type="EMBL" id="HEC68164.1"/>
    </source>
</evidence>
<dbReference type="Proteomes" id="UP000885738">
    <property type="component" value="Unassembled WGS sequence"/>
</dbReference>
<protein>
    <submittedName>
        <fullName evidence="1">ATPase</fullName>
    </submittedName>
</protein>
<sequence length="160" mass="18614">MRKDRLIQERIHDPYYEEKKYPDGVVCPGCGAVYEDGRWMWPTEAEKIISPEAEEYLCPACRRIRDKYPAGVVILSGGYLKAHKEEILNLVNNVIEEEQERSPLKRLINMEEADEKLVLNFTDDHLARRVGEAVGRAHKGDLEVKYLDEAKFVDVSWHRD</sequence>
<dbReference type="NCBIfam" id="NF040826">
    <property type="entry name" value="lxa_BCAM0308"/>
    <property type="match status" value="1"/>
</dbReference>
<accession>A0A7C1VMZ5</accession>